<keyword evidence="2" id="KW-0677">Repeat</keyword>
<feature type="signal peptide" evidence="3">
    <location>
        <begin position="1"/>
        <end position="25"/>
    </location>
</feature>
<dbReference type="PANTHER" id="PTHR46344">
    <property type="entry name" value="OS02G0202900 PROTEIN"/>
    <property type="match status" value="1"/>
</dbReference>
<dbReference type="SUPFAM" id="SSF50965">
    <property type="entry name" value="Galactose oxidase, central domain"/>
    <property type="match status" value="1"/>
</dbReference>
<evidence type="ECO:0000313" key="4">
    <source>
        <dbReference type="EMBL" id="EYF00269.1"/>
    </source>
</evidence>
<keyword evidence="5" id="KW-1185">Reference proteome</keyword>
<evidence type="ECO:0000313" key="5">
    <source>
        <dbReference type="Proteomes" id="UP000019678"/>
    </source>
</evidence>
<proteinExistence type="predicted"/>
<evidence type="ECO:0000256" key="3">
    <source>
        <dbReference type="SAM" id="SignalP"/>
    </source>
</evidence>
<dbReference type="InterPro" id="IPR037293">
    <property type="entry name" value="Gal_Oxidase_central_sf"/>
</dbReference>
<dbReference type="eggNOG" id="COG3055">
    <property type="taxonomic scope" value="Bacteria"/>
</dbReference>
<dbReference type="InterPro" id="IPR006652">
    <property type="entry name" value="Kelch_1"/>
</dbReference>
<feature type="chain" id="PRO_5001496338" evidence="3">
    <location>
        <begin position="26"/>
        <end position="453"/>
    </location>
</feature>
<evidence type="ECO:0000256" key="1">
    <source>
        <dbReference type="ARBA" id="ARBA00022441"/>
    </source>
</evidence>
<name>A0A017STG5_9BACT</name>
<dbReference type="STRING" id="1192034.CAP_0998"/>
<dbReference type="EMBL" id="ASRX01000119">
    <property type="protein sequence ID" value="EYF00269.1"/>
    <property type="molecule type" value="Genomic_DNA"/>
</dbReference>
<reference evidence="4 5" key="1">
    <citation type="submission" date="2013-05" db="EMBL/GenBank/DDBJ databases">
        <title>Genome assembly of Chondromyces apiculatus DSM 436.</title>
        <authorList>
            <person name="Sharma G."/>
            <person name="Khatri I."/>
            <person name="Kaur C."/>
            <person name="Mayilraj S."/>
            <person name="Subramanian S."/>
        </authorList>
    </citation>
    <scope>NUCLEOTIDE SEQUENCE [LARGE SCALE GENOMIC DNA]</scope>
    <source>
        <strain evidence="4 5">DSM 436</strain>
    </source>
</reference>
<protein>
    <submittedName>
        <fullName evidence="4">Kelch domain protein</fullName>
    </submittedName>
</protein>
<dbReference type="Gene3D" id="2.120.10.80">
    <property type="entry name" value="Kelch-type beta propeller"/>
    <property type="match status" value="1"/>
</dbReference>
<dbReference type="AlphaFoldDB" id="A0A017STG5"/>
<organism evidence="4 5">
    <name type="scientific">Chondromyces apiculatus DSM 436</name>
    <dbReference type="NCBI Taxonomy" id="1192034"/>
    <lineage>
        <taxon>Bacteria</taxon>
        <taxon>Pseudomonadati</taxon>
        <taxon>Myxococcota</taxon>
        <taxon>Polyangia</taxon>
        <taxon>Polyangiales</taxon>
        <taxon>Polyangiaceae</taxon>
        <taxon>Chondromyces</taxon>
    </lineage>
</organism>
<dbReference type="PANTHER" id="PTHR46344:SF19">
    <property type="entry name" value="F-BOX DOMAIN-CONTAINING PROTEIN"/>
    <property type="match status" value="1"/>
</dbReference>
<comment type="caution">
    <text evidence="4">The sequence shown here is derived from an EMBL/GenBank/DDBJ whole genome shotgun (WGS) entry which is preliminary data.</text>
</comment>
<keyword evidence="3" id="KW-0732">Signal</keyword>
<gene>
    <name evidence="4" type="ORF">CAP_0998</name>
</gene>
<dbReference type="Gene3D" id="2.130.10.80">
    <property type="entry name" value="Galactose oxidase/kelch, beta-propeller"/>
    <property type="match status" value="1"/>
</dbReference>
<sequence>MRFPSLLSWALPACAGLLISLPAAAQSWVQSSMPSLRPGHGAAVLPDGDVLVAGGYTFDDFDAAQRVDRYDAATGTWSYVGDALEGHYVDVHAFPLPDGRVLVGSMETNLEIYDPVTNTSTPTGAFFFFSDSGVTQLPDGDPFFVGGGMDFADWGGAVRFDVATNAVQGLPELGTPRRRLTATGLADGRVLTAGGFRSGDEVDPGGTLATVEIYDPVANAWTAGAPMLQPRHEHRAALLQDGRVFVTGGSADYASLASTEFYDPATGTWSAGPTLPGSFQNHTMTVLPSGRVILVGGTSAVLYDPEADAFTALPSLTVARAGHNATYLPDRGLMITGGYTTVAELYPLGVTGEGEACVITEECASGACEEGLCVDDEGSTGAGAGGPGGPGGPGGGCSLPFFDFSGSPGGAAMLLVAPGLFAFRRRRSASSRSLARRLSAYTVPIRESPSSTP</sequence>
<evidence type="ECO:0000256" key="2">
    <source>
        <dbReference type="ARBA" id="ARBA00022737"/>
    </source>
</evidence>
<dbReference type="Pfam" id="PF01344">
    <property type="entry name" value="Kelch_1"/>
    <property type="match status" value="2"/>
</dbReference>
<dbReference type="RefSeq" id="WP_044251795.1">
    <property type="nucleotide sequence ID" value="NZ_ASRX01000119.1"/>
</dbReference>
<dbReference type="InterPro" id="IPR015915">
    <property type="entry name" value="Kelch-typ_b-propeller"/>
</dbReference>
<dbReference type="InterPro" id="IPR011043">
    <property type="entry name" value="Gal_Oxase/kelch_b-propeller"/>
</dbReference>
<dbReference type="SMART" id="SM00612">
    <property type="entry name" value="Kelch"/>
    <property type="match status" value="3"/>
</dbReference>
<accession>A0A017STG5</accession>
<dbReference type="Proteomes" id="UP000019678">
    <property type="component" value="Unassembled WGS sequence"/>
</dbReference>
<keyword evidence="1" id="KW-0880">Kelch repeat</keyword>